<feature type="domain" description="DUF551" evidence="1">
    <location>
        <begin position="10"/>
        <end position="76"/>
    </location>
</feature>
<organism evidence="2 3">
    <name type="scientific">Phaeobacter gallaeciensis</name>
    <dbReference type="NCBI Taxonomy" id="60890"/>
    <lineage>
        <taxon>Bacteria</taxon>
        <taxon>Pseudomonadati</taxon>
        <taxon>Pseudomonadota</taxon>
        <taxon>Alphaproteobacteria</taxon>
        <taxon>Rhodobacterales</taxon>
        <taxon>Roseobacteraceae</taxon>
        <taxon>Phaeobacter</taxon>
    </lineage>
</organism>
<gene>
    <name evidence="2" type="ORF">PhaeoP63_02285</name>
</gene>
<dbReference type="Pfam" id="PF04448">
    <property type="entry name" value="DUF551"/>
    <property type="match status" value="1"/>
</dbReference>
<protein>
    <recommendedName>
        <fullName evidence="1">DUF551 domain-containing protein</fullName>
    </recommendedName>
</protein>
<accession>A0AAD0EDH6</accession>
<dbReference type="InterPro" id="IPR007539">
    <property type="entry name" value="DUF551"/>
</dbReference>
<sequence length="79" mass="9079">MDWQPIETAPKDGTEILAVYVPSGKFSPDFSIVEWDGKSWVGKCDGYRSIEAQSDFHTNYHEPFLTHWMPLPEPPKDPQ</sequence>
<name>A0AAD0EDH6_9RHOB</name>
<dbReference type="Proteomes" id="UP000217545">
    <property type="component" value="Chromosome"/>
</dbReference>
<evidence type="ECO:0000313" key="3">
    <source>
        <dbReference type="Proteomes" id="UP000217545"/>
    </source>
</evidence>
<dbReference type="RefSeq" id="WP_024097695.1">
    <property type="nucleotide sequence ID" value="NZ_CP010588.1"/>
</dbReference>
<evidence type="ECO:0000313" key="2">
    <source>
        <dbReference type="EMBL" id="ATF06351.1"/>
    </source>
</evidence>
<dbReference type="AlphaFoldDB" id="A0AAD0EDH6"/>
<evidence type="ECO:0000259" key="1">
    <source>
        <dbReference type="Pfam" id="PF04448"/>
    </source>
</evidence>
<reference evidence="2 3" key="1">
    <citation type="journal article" date="2017" name="Front. Microbiol.">
        <title>Phaeobacter piscinae sp. nov., a species of the Roseobacter group and potential aquaculture probiont.</title>
        <authorList>
            <person name="Sonnenschein E.C."/>
            <person name="Phippen C.B.W."/>
            <person name="Nielsen K.F."/>
            <person name="Mateiu R.V."/>
            <person name="Melchiorsen J."/>
            <person name="Gram L."/>
            <person name="Overmann J."/>
            <person name="Freese H.M."/>
        </authorList>
    </citation>
    <scope>NUCLEOTIDE SEQUENCE [LARGE SCALE GENOMIC DNA]</scope>
    <source>
        <strain evidence="2 3">P63</strain>
    </source>
</reference>
<proteinExistence type="predicted"/>
<dbReference type="GeneID" id="96993442"/>
<dbReference type="EMBL" id="CP010784">
    <property type="protein sequence ID" value="ATF06351.1"/>
    <property type="molecule type" value="Genomic_DNA"/>
</dbReference>